<name>A0A2Z7BGT0_9LAMI</name>
<evidence type="ECO:0000256" key="1">
    <source>
        <dbReference type="SAM" id="MobiDB-lite"/>
    </source>
</evidence>
<feature type="region of interest" description="Disordered" evidence="1">
    <location>
        <begin position="145"/>
        <end position="167"/>
    </location>
</feature>
<evidence type="ECO:0000313" key="3">
    <source>
        <dbReference type="Proteomes" id="UP000250235"/>
    </source>
</evidence>
<feature type="compositionally biased region" description="Basic and acidic residues" evidence="1">
    <location>
        <begin position="645"/>
        <end position="654"/>
    </location>
</feature>
<feature type="compositionally biased region" description="Basic and acidic residues" evidence="1">
    <location>
        <begin position="489"/>
        <end position="498"/>
    </location>
</feature>
<protein>
    <submittedName>
        <fullName evidence="2">Uncharacterized protein</fullName>
    </submittedName>
</protein>
<feature type="region of interest" description="Disordered" evidence="1">
    <location>
        <begin position="645"/>
        <end position="667"/>
    </location>
</feature>
<gene>
    <name evidence="2" type="ORF">F511_33423</name>
</gene>
<dbReference type="EMBL" id="KV006396">
    <property type="protein sequence ID" value="KZV32649.1"/>
    <property type="molecule type" value="Genomic_DNA"/>
</dbReference>
<dbReference type="Proteomes" id="UP000250235">
    <property type="component" value="Unassembled WGS sequence"/>
</dbReference>
<organism evidence="2 3">
    <name type="scientific">Dorcoceras hygrometricum</name>
    <dbReference type="NCBI Taxonomy" id="472368"/>
    <lineage>
        <taxon>Eukaryota</taxon>
        <taxon>Viridiplantae</taxon>
        <taxon>Streptophyta</taxon>
        <taxon>Embryophyta</taxon>
        <taxon>Tracheophyta</taxon>
        <taxon>Spermatophyta</taxon>
        <taxon>Magnoliopsida</taxon>
        <taxon>eudicotyledons</taxon>
        <taxon>Gunneridae</taxon>
        <taxon>Pentapetalae</taxon>
        <taxon>asterids</taxon>
        <taxon>lamiids</taxon>
        <taxon>Lamiales</taxon>
        <taxon>Gesneriaceae</taxon>
        <taxon>Didymocarpoideae</taxon>
        <taxon>Trichosporeae</taxon>
        <taxon>Loxocarpinae</taxon>
        <taxon>Dorcoceras</taxon>
    </lineage>
</organism>
<proteinExistence type="predicted"/>
<keyword evidence="3" id="KW-1185">Reference proteome</keyword>
<dbReference type="AlphaFoldDB" id="A0A2Z7BGT0"/>
<reference evidence="2 3" key="1">
    <citation type="journal article" date="2015" name="Proc. Natl. Acad. Sci. U.S.A.">
        <title>The resurrection genome of Boea hygrometrica: A blueprint for survival of dehydration.</title>
        <authorList>
            <person name="Xiao L."/>
            <person name="Yang G."/>
            <person name="Zhang L."/>
            <person name="Yang X."/>
            <person name="Zhao S."/>
            <person name="Ji Z."/>
            <person name="Zhou Q."/>
            <person name="Hu M."/>
            <person name="Wang Y."/>
            <person name="Chen M."/>
            <person name="Xu Y."/>
            <person name="Jin H."/>
            <person name="Xiao X."/>
            <person name="Hu G."/>
            <person name="Bao F."/>
            <person name="Hu Y."/>
            <person name="Wan P."/>
            <person name="Li L."/>
            <person name="Deng X."/>
            <person name="Kuang T."/>
            <person name="Xiang C."/>
            <person name="Zhu J.K."/>
            <person name="Oliver M.J."/>
            <person name="He Y."/>
        </authorList>
    </citation>
    <scope>NUCLEOTIDE SEQUENCE [LARGE SCALE GENOMIC DNA]</scope>
    <source>
        <strain evidence="3">cv. XS01</strain>
    </source>
</reference>
<sequence length="667" mass="75234">MGSNPSTESNYKTAVNSKNKMQMLCIRPGITAEGYNQEREPKNSMHSSTKAAIDMCGHGANKSQQGYECGITARPRILRTKRKSYGTQAQNSRLGVIHYNQLLLYHSTQQEAHNKALRGLRGPRQQQSTIVKGDSHPCSIPEVLAGGTGVSGDDHVDDGPGGHDRKNYEQVERMDDDDRYEENLEYDTQMDHGGQNEVAFTAAPDEPEMFTDGCPEGETFEITDWVDNIDRIEKEESTFQHEQVSGLNDSAVVVRTNSKQSALQTMKFVGHGIFSPVQIREINWVAYFLPKIDPASKGKETLVVMTKPTLVEEHCQLVLNSAWDNVSAHMNTFDEWVHFRKEVRIKVVSSFEHLAQIEEQLLVWGKTEQVSELSERRSLIMYKLYELEVQKLYTEHLANFKLDVPSVNHDYLCLPIVAPEASFIGSASDQSQFLALEFSSRAEQEQAATQEPTQHVLQQNNVNEAVNSQEHQAHENEPPVPTEETQALDNEHRAHESSHIGSQRMIISSPHESPPAYSKLEEVYKVVSSIDSSMIYMESKLTSLYSRVLSVDSRMMSMDSRLKNMDSKLEELLRTRPFVKNQSGLYHRTLYDKVDTLATNVTSSQTTLETNLVRQLAAQQYQFTTELDMVKLQLSELVNHFKHLGDAKKGKDGQNRPGDGSNRPGGE</sequence>
<feature type="region of interest" description="Disordered" evidence="1">
    <location>
        <begin position="467"/>
        <end position="513"/>
    </location>
</feature>
<accession>A0A2Z7BGT0</accession>
<evidence type="ECO:0000313" key="2">
    <source>
        <dbReference type="EMBL" id="KZV32649.1"/>
    </source>
</evidence>
<dbReference type="OrthoDB" id="342281at2759"/>
<feature type="compositionally biased region" description="Basic and acidic residues" evidence="1">
    <location>
        <begin position="152"/>
        <end position="167"/>
    </location>
</feature>